<accession>A0ABV3CAV9</accession>
<organism evidence="3 4">
    <name type="scientific">Streptomyces narbonensis</name>
    <dbReference type="NCBI Taxonomy" id="67333"/>
    <lineage>
        <taxon>Bacteria</taxon>
        <taxon>Bacillati</taxon>
        <taxon>Actinomycetota</taxon>
        <taxon>Actinomycetes</taxon>
        <taxon>Kitasatosporales</taxon>
        <taxon>Streptomycetaceae</taxon>
        <taxon>Streptomyces</taxon>
    </lineage>
</organism>
<dbReference type="Proteomes" id="UP001551329">
    <property type="component" value="Unassembled WGS sequence"/>
</dbReference>
<protein>
    <recommendedName>
        <fullName evidence="5">Translation initiation factor IF-2</fullName>
    </recommendedName>
</protein>
<feature type="transmembrane region" description="Helical" evidence="2">
    <location>
        <begin position="20"/>
        <end position="43"/>
    </location>
</feature>
<dbReference type="RefSeq" id="WP_358475746.1">
    <property type="nucleotide sequence ID" value="NZ_JBEZAE010000010.1"/>
</dbReference>
<evidence type="ECO:0000313" key="4">
    <source>
        <dbReference type="Proteomes" id="UP001551329"/>
    </source>
</evidence>
<dbReference type="EMBL" id="JBEZAE010000010">
    <property type="protein sequence ID" value="MEU7071909.1"/>
    <property type="molecule type" value="Genomic_DNA"/>
</dbReference>
<evidence type="ECO:0008006" key="5">
    <source>
        <dbReference type="Google" id="ProtNLM"/>
    </source>
</evidence>
<sequence>MSHQDNSVFVDASGRRGRMVRWGAAGVGLACLGFLGIVVAGSFGAGPAGGPLPWADDERQDAPALIQPDPAVSDDSDGAPASSPPPRATVPASGSPATRTPTRTPTPTPTPTATAEPTTTTPSPRTSTAATTAAPSPETTPGGGGETTDSAPGKAGEAPGATKRPR</sequence>
<feature type="compositionally biased region" description="Low complexity" evidence="1">
    <location>
        <begin position="111"/>
        <end position="140"/>
    </location>
</feature>
<gene>
    <name evidence="3" type="ORF">AB0A88_17445</name>
</gene>
<proteinExistence type="predicted"/>
<keyword evidence="2" id="KW-1133">Transmembrane helix</keyword>
<feature type="region of interest" description="Disordered" evidence="1">
    <location>
        <begin position="44"/>
        <end position="166"/>
    </location>
</feature>
<keyword evidence="2" id="KW-0812">Transmembrane</keyword>
<feature type="compositionally biased region" description="Low complexity" evidence="1">
    <location>
        <begin position="89"/>
        <end position="103"/>
    </location>
</feature>
<keyword evidence="4" id="KW-1185">Reference proteome</keyword>
<keyword evidence="2" id="KW-0472">Membrane</keyword>
<comment type="caution">
    <text evidence="3">The sequence shown here is derived from an EMBL/GenBank/DDBJ whole genome shotgun (WGS) entry which is preliminary data.</text>
</comment>
<evidence type="ECO:0000256" key="2">
    <source>
        <dbReference type="SAM" id="Phobius"/>
    </source>
</evidence>
<evidence type="ECO:0000256" key="1">
    <source>
        <dbReference type="SAM" id="MobiDB-lite"/>
    </source>
</evidence>
<reference evidence="3 4" key="1">
    <citation type="submission" date="2024-06" db="EMBL/GenBank/DDBJ databases">
        <title>The Natural Products Discovery Center: Release of the First 8490 Sequenced Strains for Exploring Actinobacteria Biosynthetic Diversity.</title>
        <authorList>
            <person name="Kalkreuter E."/>
            <person name="Kautsar S.A."/>
            <person name="Yang D."/>
            <person name="Bader C.D."/>
            <person name="Teijaro C.N."/>
            <person name="Fluegel L."/>
            <person name="Davis C.M."/>
            <person name="Simpson J.R."/>
            <person name="Lauterbach L."/>
            <person name="Steele A.D."/>
            <person name="Gui C."/>
            <person name="Meng S."/>
            <person name="Li G."/>
            <person name="Viehrig K."/>
            <person name="Ye F."/>
            <person name="Su P."/>
            <person name="Kiefer A.F."/>
            <person name="Nichols A."/>
            <person name="Cepeda A.J."/>
            <person name="Yan W."/>
            <person name="Fan B."/>
            <person name="Jiang Y."/>
            <person name="Adhikari A."/>
            <person name="Zheng C.-J."/>
            <person name="Schuster L."/>
            <person name="Cowan T.M."/>
            <person name="Smanski M.J."/>
            <person name="Chevrette M.G."/>
            <person name="De Carvalho L.P.S."/>
            <person name="Shen B."/>
        </authorList>
    </citation>
    <scope>NUCLEOTIDE SEQUENCE [LARGE SCALE GENOMIC DNA]</scope>
    <source>
        <strain evidence="3 4">NPDC045974</strain>
    </source>
</reference>
<evidence type="ECO:0000313" key="3">
    <source>
        <dbReference type="EMBL" id="MEU7071909.1"/>
    </source>
</evidence>
<name>A0ABV3CAV9_9ACTN</name>